<protein>
    <recommendedName>
        <fullName evidence="3">Glycosyltransferase RgtA/B/C/D-like domain-containing protein</fullName>
    </recommendedName>
</protein>
<feature type="transmembrane region" description="Helical" evidence="1">
    <location>
        <begin position="272"/>
        <end position="291"/>
    </location>
</feature>
<reference evidence="2" key="1">
    <citation type="submission" date="2020-05" db="EMBL/GenBank/DDBJ databases">
        <authorList>
            <person name="Zhu T."/>
            <person name="Keshari N."/>
            <person name="Lu X."/>
        </authorList>
    </citation>
    <scope>NUCLEOTIDE SEQUENCE</scope>
    <source>
        <strain evidence="2">NK1-12</strain>
    </source>
</reference>
<feature type="transmembrane region" description="Helical" evidence="1">
    <location>
        <begin position="102"/>
        <end position="121"/>
    </location>
</feature>
<keyword evidence="1" id="KW-0472">Membrane</keyword>
<feature type="transmembrane region" description="Helical" evidence="1">
    <location>
        <begin position="233"/>
        <end position="260"/>
    </location>
</feature>
<name>A0AA96WUY8_9CYAN</name>
<evidence type="ECO:0008006" key="3">
    <source>
        <dbReference type="Google" id="ProtNLM"/>
    </source>
</evidence>
<keyword evidence="1" id="KW-1133">Transmembrane helix</keyword>
<dbReference type="InterPro" id="IPR013783">
    <property type="entry name" value="Ig-like_fold"/>
</dbReference>
<dbReference type="EMBL" id="CP053586">
    <property type="protein sequence ID" value="WNZ23877.1"/>
    <property type="molecule type" value="Genomic_DNA"/>
</dbReference>
<feature type="transmembrane region" description="Helical" evidence="1">
    <location>
        <begin position="368"/>
        <end position="388"/>
    </location>
</feature>
<proteinExistence type="predicted"/>
<keyword evidence="1" id="KW-0812">Transmembrane</keyword>
<evidence type="ECO:0000256" key="1">
    <source>
        <dbReference type="SAM" id="Phobius"/>
    </source>
</evidence>
<sequence length="635" mass="70838">MKKVLVNAREQLSRKPHMWIGLLIFAASLFIYLANGRPLSSGDNVPTSLLAFNWLFEHSLNFDAFRDGHMFNKSQLCATCAGADGTPYYLVEAPNGHLTSTYPIGTAIITFPLYALFAITLKLNSIVQSWLTNVPVLIPPVTEPGFEIYRQRYEMLAAAILTASSVVLFYFCAALKFHPAIALLTTFVFGFATNTWVTSSQALWQHTGANFALLCVMLCLLKANRTVVSRGKLLLVAGFFCGLIPGCRPTSVLFAIAITVYCCFAYGREVRFFLLGLPSFLLSSGWNFYYFGASPKNLLVAGYSRFSNNSFTSSFYQFTPQQFIQGFTGLLLNPNRGLFVYSPVLLFALPGVCRVWQLRGKKDEQLLGCLTIAAVLIFIQYCFFGIWWGGWCYGPRFLTDILPVVCLLLGYCLRDGLGQFQRHRYSMIGAAIVFFSLLVFSVGVQVVGAFSATSWDAIPGTNVPPQAWTFQDTQIQRHANRLFYQLHRPIEKPRQYLRRSDGIVQTVQDANQQPIPDPLTATPGQEIVLTAQIKNTGKTQWYGYETALGRGEARIQVQFLDNTGTVVALGFDNVLYVSGRPEPKETTHAVGPIRFPTEPGAYQMVLTPTLHGLGELPEYKQQLRRPYTVPVVVTQ</sequence>
<feature type="transmembrane region" description="Helical" evidence="1">
    <location>
        <begin position="425"/>
        <end position="444"/>
    </location>
</feature>
<dbReference type="Gene3D" id="2.60.40.10">
    <property type="entry name" value="Immunoglobulins"/>
    <property type="match status" value="1"/>
</dbReference>
<feature type="transmembrane region" description="Helical" evidence="1">
    <location>
        <begin position="209"/>
        <end position="227"/>
    </location>
</feature>
<organism evidence="2">
    <name type="scientific">Leptolyngbya sp. NK1-12</name>
    <dbReference type="NCBI Taxonomy" id="2547451"/>
    <lineage>
        <taxon>Bacteria</taxon>
        <taxon>Bacillati</taxon>
        <taxon>Cyanobacteriota</taxon>
        <taxon>Cyanophyceae</taxon>
        <taxon>Leptolyngbyales</taxon>
        <taxon>Leptolyngbyaceae</taxon>
        <taxon>Leptolyngbya group</taxon>
        <taxon>Leptolyngbya</taxon>
    </lineage>
</organism>
<accession>A0AA96WUY8</accession>
<feature type="transmembrane region" description="Helical" evidence="1">
    <location>
        <begin position="394"/>
        <end position="413"/>
    </location>
</feature>
<feature type="transmembrane region" description="Helical" evidence="1">
    <location>
        <begin position="338"/>
        <end position="356"/>
    </location>
</feature>
<feature type="transmembrane region" description="Helical" evidence="1">
    <location>
        <begin position="153"/>
        <end position="171"/>
    </location>
</feature>
<gene>
    <name evidence="2" type="ORF">HJG54_14105</name>
</gene>
<dbReference type="AlphaFoldDB" id="A0AA96WUY8"/>
<dbReference type="RefSeq" id="WP_316429374.1">
    <property type="nucleotide sequence ID" value="NZ_CP053586.1"/>
</dbReference>
<evidence type="ECO:0000313" key="2">
    <source>
        <dbReference type="EMBL" id="WNZ23877.1"/>
    </source>
</evidence>